<keyword evidence="3" id="KW-1185">Reference proteome</keyword>
<reference evidence="2" key="1">
    <citation type="submission" date="2015-10" db="EMBL/GenBank/DDBJ databases">
        <authorList>
            <person name="Regsiter A."/>
            <person name="william w."/>
        </authorList>
    </citation>
    <scope>NUCLEOTIDE SEQUENCE</scope>
    <source>
        <strain evidence="2">Montdore</strain>
    </source>
</reference>
<dbReference type="InterPro" id="IPR011009">
    <property type="entry name" value="Kinase-like_dom_sf"/>
</dbReference>
<dbReference type="InterPro" id="IPR051678">
    <property type="entry name" value="AGP_Transferase"/>
</dbReference>
<dbReference type="Proteomes" id="UP001412239">
    <property type="component" value="Unassembled WGS sequence"/>
</dbReference>
<gene>
    <name evidence="2" type="ORF">GSTUAT00005465001</name>
</gene>
<evidence type="ECO:0000313" key="3">
    <source>
        <dbReference type="Proteomes" id="UP001412239"/>
    </source>
</evidence>
<dbReference type="PANTHER" id="PTHR21310:SF13">
    <property type="entry name" value="AMINOGLYCOSIDE PHOSPHOTRANSFERASE DOMAIN-CONTAINING PROTEIN"/>
    <property type="match status" value="1"/>
</dbReference>
<dbReference type="SUPFAM" id="SSF56112">
    <property type="entry name" value="Protein kinase-like (PK-like)"/>
    <property type="match status" value="1"/>
</dbReference>
<evidence type="ECO:0000259" key="1">
    <source>
        <dbReference type="Pfam" id="PF01636"/>
    </source>
</evidence>
<name>A0A292PTD4_9PEZI</name>
<dbReference type="PANTHER" id="PTHR21310">
    <property type="entry name" value="AMINOGLYCOSIDE PHOSPHOTRANSFERASE-RELATED-RELATED"/>
    <property type="match status" value="1"/>
</dbReference>
<dbReference type="EMBL" id="LN891048">
    <property type="protein sequence ID" value="CUS10384.1"/>
    <property type="molecule type" value="Genomic_DNA"/>
</dbReference>
<proteinExistence type="predicted"/>
<organism evidence="2 3">
    <name type="scientific">Tuber aestivum</name>
    <name type="common">summer truffle</name>
    <dbReference type="NCBI Taxonomy" id="59557"/>
    <lineage>
        <taxon>Eukaryota</taxon>
        <taxon>Fungi</taxon>
        <taxon>Dikarya</taxon>
        <taxon>Ascomycota</taxon>
        <taxon>Pezizomycotina</taxon>
        <taxon>Pezizomycetes</taxon>
        <taxon>Pezizales</taxon>
        <taxon>Tuberaceae</taxon>
        <taxon>Tuber</taxon>
    </lineage>
</organism>
<dbReference type="InterPro" id="IPR002575">
    <property type="entry name" value="Aminoglycoside_PTrfase"/>
</dbReference>
<dbReference type="Pfam" id="PF01636">
    <property type="entry name" value="APH"/>
    <property type="match status" value="1"/>
</dbReference>
<accession>A0A292PTD4</accession>
<protein>
    <recommendedName>
        <fullName evidence="1">Aminoglycoside phosphotransferase domain-containing protein</fullName>
    </recommendedName>
</protein>
<sequence>MTSTPSHHPSLPFGLRWESNFYGPVPAWAATPNVVAIEALSRQHLSADNLSVKYLAGGAFNKVYLITVPSDNILDPKSYIFRVTLPVEPFYKTAIPEVFAYDCTTKNELGSEWIIMERIPGVCLRELWPRLSLESKGIIVERLGQFTKELREKCRFNAIGSLYQCTELSEGNLEVTVATDYNDFVIGPIVNSFIFAEKRKPLIKRDRGPYRSDRVYLLALMKVELEDKRLLLKLTSDKRAASIQKAKHEYSESDSDDDLAEDAPEIQETIQQLLEILPSIFSEDMQTEEFTLRHHNLNRSNVMVDCMTLEITGILDWECPEPLAFGDTDECRVRRWEKWEKTKLRKIFDQAAGSGANNDKDACDKRGFRERLDLLEFSTKMVRDWIVKYRYEKQKREQGY</sequence>
<dbReference type="AlphaFoldDB" id="A0A292PTD4"/>
<evidence type="ECO:0000313" key="2">
    <source>
        <dbReference type="EMBL" id="CUS10384.1"/>
    </source>
</evidence>
<feature type="domain" description="Aminoglycoside phosphotransferase" evidence="1">
    <location>
        <begin position="94"/>
        <end position="319"/>
    </location>
</feature>